<feature type="region of interest" description="Disordered" evidence="1">
    <location>
        <begin position="250"/>
        <end position="269"/>
    </location>
</feature>
<evidence type="ECO:0000313" key="3">
    <source>
        <dbReference type="Proteomes" id="UP000663193"/>
    </source>
</evidence>
<dbReference type="AlphaFoldDB" id="A0A7U2EXN7"/>
<dbReference type="KEGG" id="pno:SNOG_02722"/>
<organism evidence="2 3">
    <name type="scientific">Phaeosphaeria nodorum (strain SN15 / ATCC MYA-4574 / FGSC 10173)</name>
    <name type="common">Glume blotch fungus</name>
    <name type="synonym">Parastagonospora nodorum</name>
    <dbReference type="NCBI Taxonomy" id="321614"/>
    <lineage>
        <taxon>Eukaryota</taxon>
        <taxon>Fungi</taxon>
        <taxon>Dikarya</taxon>
        <taxon>Ascomycota</taxon>
        <taxon>Pezizomycotina</taxon>
        <taxon>Dothideomycetes</taxon>
        <taxon>Pleosporomycetidae</taxon>
        <taxon>Pleosporales</taxon>
        <taxon>Pleosporineae</taxon>
        <taxon>Phaeosphaeriaceae</taxon>
        <taxon>Parastagonospora</taxon>
    </lineage>
</organism>
<proteinExistence type="predicted"/>
<dbReference type="VEuPathDB" id="FungiDB:JI435_027220"/>
<name>A0A7U2EXN7_PHANO</name>
<evidence type="ECO:0000313" key="2">
    <source>
        <dbReference type="EMBL" id="QRC94988.1"/>
    </source>
</evidence>
<evidence type="ECO:0000256" key="1">
    <source>
        <dbReference type="SAM" id="MobiDB-lite"/>
    </source>
</evidence>
<evidence type="ECO:0008006" key="4">
    <source>
        <dbReference type="Google" id="ProtNLM"/>
    </source>
</evidence>
<accession>A0A7U2EXN7</accession>
<dbReference type="OMA" id="TQWNVAT"/>
<dbReference type="EMBL" id="CP069027">
    <property type="protein sequence ID" value="QRC94988.1"/>
    <property type="molecule type" value="Genomic_DNA"/>
</dbReference>
<gene>
    <name evidence="2" type="ORF">JI435_027220</name>
</gene>
<feature type="region of interest" description="Disordered" evidence="1">
    <location>
        <begin position="305"/>
        <end position="356"/>
    </location>
</feature>
<reference evidence="3" key="1">
    <citation type="journal article" date="2021" name="BMC Genomics">
        <title>Chromosome-level genome assembly and manually-curated proteome of model necrotroph Parastagonospora nodorum Sn15 reveals a genome-wide trove of candidate effector homologs, and redundancy of virulence-related functions within an accessory chromosome.</title>
        <authorList>
            <person name="Bertazzoni S."/>
            <person name="Jones D.A.B."/>
            <person name="Phan H.T."/>
            <person name="Tan K.-C."/>
            <person name="Hane J.K."/>
        </authorList>
    </citation>
    <scope>NUCLEOTIDE SEQUENCE [LARGE SCALE GENOMIC DNA]</scope>
    <source>
        <strain evidence="3">SN15 / ATCC MYA-4574 / FGSC 10173)</strain>
    </source>
</reference>
<dbReference type="RefSeq" id="XP_001793319.1">
    <property type="nucleotide sequence ID" value="XM_001793267.1"/>
</dbReference>
<protein>
    <recommendedName>
        <fullName evidence="4">Oxidoreductase-like protein</fullName>
    </recommendedName>
</protein>
<feature type="region of interest" description="Disordered" evidence="1">
    <location>
        <begin position="424"/>
        <end position="460"/>
    </location>
</feature>
<feature type="compositionally biased region" description="Basic residues" evidence="1">
    <location>
        <begin position="440"/>
        <end position="449"/>
    </location>
</feature>
<sequence>MSTPAVEARSLSSITALASNPPAYPRNPTHVRNDPLVLYIARVPGSKDVFLSPMKPRQKVVTVEDITSSLYYLHVEQPEDANLVAPPEFQVPDYRNPQPLGLDPPSSTVPRKAVPGATGVPQRKPVLGTLAPIENYGSRQNLSAGNYPRQPGMLAPHLDPRQSFEGSRYQAENLRPAFTSNRSPERSHPMGTSLTLIRRDPASGAQWNVARIEDPPIAEISSSTLNESAVKKKIGAPMYIDVTNPGYSKFLQSENADRPPLPSRPSDVFARPNQIATQSHAQVSEAATDSSNTFRRRLWMEGSQYTSGGFGHRKNNSHDFNNSGRPDSRGGSYDAPRDGYSFENRPAGSPSFPTRADQTYSTIQISDKSTSFRGYVFTSPWNGRCEFTTSAGGGTLKCRHIIPGLQGAPAAMPVSELRFNLPSRSMPVTPRGEESSKRSSFFHRGRHSRNNSSLSVNRDEVEDARRSMDRLDLSLGQEFAGGGFGGKQAKLGKIIIEDEGLKMMDLLVAANLALWWRAYEKAGAPSRGDRGSF</sequence>
<dbReference type="Proteomes" id="UP000663193">
    <property type="component" value="Chromosome 5"/>
</dbReference>
<dbReference type="OrthoDB" id="5426191at2759"/>
<keyword evidence="3" id="KW-1185">Reference proteome</keyword>